<sequence length="567" mass="63236">MDWRGNSAGQGDNHLHQETSEGFGDVQEGWEGFDVGVDPTRGNETRHKLPHVAETSVGDRVAGDCIPCAVGRLPMRPDYIDKGASMQGSQTRPGLVVSRREACNLLQPVFALMKDMDRNGRMGMQMLVVIHWNKKLLKILKTKIGFVNTKRLEWETPEDFAPYDGFMQDIKYDQEEAKRRAANWCKSRGHHDRGTTVVDVDDEELSHDSVEDDELVRVKIVDKRSTRRSGGGSSSSSQRDDITKPEVLASGRRSAGTSALFTAEEGVRSRRRTSILGGAALLQGTAPQSGAQLTHHRRLTLEEIRLLVQSLAPVEADALIGVRGDDLVGERRGDDPIGATAAHDDGVVGADTETDDGPIASGDVFSTPDPGLRLGERFASLLPYVNPIALRGSAQDFGKHLASMSPVRTDNKSNTPDWARFTEPTTPTRRLNEDIQLVAGERTHTQVDRRTPPVQDGGTTPPHDMNARSGTVSPPHIDKSKVRQLKSLAGRKKGGKKRKGRQRQARREMEEGTYARLSRRPRPWKKRVLLFDRRRGRRLNKCKRKSRQQIDFRNTGRRRRRDCARGR</sequence>
<feature type="compositionally biased region" description="Basic residues" evidence="1">
    <location>
        <begin position="555"/>
        <end position="567"/>
    </location>
</feature>
<feature type="compositionally biased region" description="Basic residues" evidence="1">
    <location>
        <begin position="489"/>
        <end position="504"/>
    </location>
</feature>
<evidence type="ECO:0000313" key="2">
    <source>
        <dbReference type="EMBL" id="GBG62869.1"/>
    </source>
</evidence>
<evidence type="ECO:0000313" key="3">
    <source>
        <dbReference type="Proteomes" id="UP000265515"/>
    </source>
</evidence>
<gene>
    <name evidence="2" type="ORF">CBR_g34241</name>
</gene>
<name>A0A388JYI4_CHABU</name>
<dbReference type="AlphaFoldDB" id="A0A388JYI4"/>
<proteinExistence type="predicted"/>
<feature type="region of interest" description="Disordered" evidence="1">
    <location>
        <begin position="223"/>
        <end position="255"/>
    </location>
</feature>
<protein>
    <submittedName>
        <fullName evidence="2">Uncharacterized protein</fullName>
    </submittedName>
</protein>
<accession>A0A388JYI4</accession>
<feature type="region of interest" description="Disordered" evidence="1">
    <location>
        <begin position="25"/>
        <end position="45"/>
    </location>
</feature>
<dbReference type="Proteomes" id="UP000265515">
    <property type="component" value="Unassembled WGS sequence"/>
</dbReference>
<feature type="region of interest" description="Disordered" evidence="1">
    <location>
        <begin position="405"/>
        <end position="425"/>
    </location>
</feature>
<dbReference type="Gramene" id="GBG62869">
    <property type="protein sequence ID" value="GBG62869"/>
    <property type="gene ID" value="CBR_g34241"/>
</dbReference>
<comment type="caution">
    <text evidence="2">The sequence shown here is derived from an EMBL/GenBank/DDBJ whole genome shotgun (WGS) entry which is preliminary data.</text>
</comment>
<feature type="compositionally biased region" description="Polar residues" evidence="1">
    <location>
        <begin position="406"/>
        <end position="416"/>
    </location>
</feature>
<feature type="region of interest" description="Disordered" evidence="1">
    <location>
        <begin position="443"/>
        <end position="567"/>
    </location>
</feature>
<dbReference type="EMBL" id="BFEA01000033">
    <property type="protein sequence ID" value="GBG62869.1"/>
    <property type="molecule type" value="Genomic_DNA"/>
</dbReference>
<evidence type="ECO:0000256" key="1">
    <source>
        <dbReference type="SAM" id="MobiDB-lite"/>
    </source>
</evidence>
<feature type="compositionally biased region" description="Basic residues" evidence="1">
    <location>
        <begin position="517"/>
        <end position="547"/>
    </location>
</feature>
<keyword evidence="3" id="KW-1185">Reference proteome</keyword>
<feature type="region of interest" description="Disordered" evidence="1">
    <location>
        <begin position="1"/>
        <end position="20"/>
    </location>
</feature>
<reference evidence="2 3" key="1">
    <citation type="journal article" date="2018" name="Cell">
        <title>The Chara Genome: Secondary Complexity and Implications for Plant Terrestrialization.</title>
        <authorList>
            <person name="Nishiyama T."/>
            <person name="Sakayama H."/>
            <person name="Vries J.D."/>
            <person name="Buschmann H."/>
            <person name="Saint-Marcoux D."/>
            <person name="Ullrich K.K."/>
            <person name="Haas F.B."/>
            <person name="Vanderstraeten L."/>
            <person name="Becker D."/>
            <person name="Lang D."/>
            <person name="Vosolsobe S."/>
            <person name="Rombauts S."/>
            <person name="Wilhelmsson P.K.I."/>
            <person name="Janitza P."/>
            <person name="Kern R."/>
            <person name="Heyl A."/>
            <person name="Rumpler F."/>
            <person name="Villalobos L.I.A.C."/>
            <person name="Clay J.M."/>
            <person name="Skokan R."/>
            <person name="Toyoda A."/>
            <person name="Suzuki Y."/>
            <person name="Kagoshima H."/>
            <person name="Schijlen E."/>
            <person name="Tajeshwar N."/>
            <person name="Catarino B."/>
            <person name="Hetherington A.J."/>
            <person name="Saltykova A."/>
            <person name="Bonnot C."/>
            <person name="Breuninger H."/>
            <person name="Symeonidi A."/>
            <person name="Radhakrishnan G.V."/>
            <person name="Van Nieuwerburgh F."/>
            <person name="Deforce D."/>
            <person name="Chang C."/>
            <person name="Karol K.G."/>
            <person name="Hedrich R."/>
            <person name="Ulvskov P."/>
            <person name="Glockner G."/>
            <person name="Delwiche C.F."/>
            <person name="Petrasek J."/>
            <person name="Van de Peer Y."/>
            <person name="Friml J."/>
            <person name="Beilby M."/>
            <person name="Dolan L."/>
            <person name="Kohara Y."/>
            <person name="Sugano S."/>
            <person name="Fujiyama A."/>
            <person name="Delaux P.-M."/>
            <person name="Quint M."/>
            <person name="TheiBen G."/>
            <person name="Hagemann M."/>
            <person name="Harholt J."/>
            <person name="Dunand C."/>
            <person name="Zachgo S."/>
            <person name="Langdale J."/>
            <person name="Maumus F."/>
            <person name="Straeten D.V.D."/>
            <person name="Gould S.B."/>
            <person name="Rensing S.A."/>
        </authorList>
    </citation>
    <scope>NUCLEOTIDE SEQUENCE [LARGE SCALE GENOMIC DNA]</scope>
    <source>
        <strain evidence="2 3">S276</strain>
    </source>
</reference>
<organism evidence="2 3">
    <name type="scientific">Chara braunii</name>
    <name type="common">Braun's stonewort</name>
    <dbReference type="NCBI Taxonomy" id="69332"/>
    <lineage>
        <taxon>Eukaryota</taxon>
        <taxon>Viridiplantae</taxon>
        <taxon>Streptophyta</taxon>
        <taxon>Charophyceae</taxon>
        <taxon>Charales</taxon>
        <taxon>Characeae</taxon>
        <taxon>Chara</taxon>
    </lineage>
</organism>